<evidence type="ECO:0000313" key="9">
    <source>
        <dbReference type="EMBL" id="MBA0599207.1"/>
    </source>
</evidence>
<sequence>DIYRKFTNALAVAVIVSVGWICYELYFKLNDVYNEQWQSAWIIPAFWQVLSFSLLCVICVLWAPSQNSMRYAYSDEANEGFDKDDTTLTLIKPSSTPMKDFKSAAEARPVQGHNGAWNGDLEEDKTV</sequence>
<evidence type="ECO:0000256" key="5">
    <source>
        <dbReference type="ARBA" id="ARBA00023136"/>
    </source>
</evidence>
<dbReference type="Proteomes" id="UP000593578">
    <property type="component" value="Unassembled WGS sequence"/>
</dbReference>
<reference evidence="9 10" key="1">
    <citation type="journal article" date="2019" name="Genome Biol. Evol.">
        <title>Insights into the evolution of the New World diploid cottons (Gossypium, subgenus Houzingenia) based on genome sequencing.</title>
        <authorList>
            <person name="Grover C.E."/>
            <person name="Arick M.A. 2nd"/>
            <person name="Thrash A."/>
            <person name="Conover J.L."/>
            <person name="Sanders W.S."/>
            <person name="Peterson D.G."/>
            <person name="Frelichowski J.E."/>
            <person name="Scheffler J.A."/>
            <person name="Scheffler B.E."/>
            <person name="Wendel J.F."/>
        </authorList>
    </citation>
    <scope>NUCLEOTIDE SEQUENCE [LARGE SCALE GENOMIC DNA]</scope>
    <source>
        <strain evidence="9">8</strain>
        <tissue evidence="9">Leaf</tissue>
    </source>
</reference>
<feature type="domain" description="GOST seven transmembrane" evidence="8">
    <location>
        <begin position="2"/>
        <end position="68"/>
    </location>
</feature>
<keyword evidence="3" id="KW-0732">Signal</keyword>
<evidence type="ECO:0000256" key="7">
    <source>
        <dbReference type="SAM" id="Phobius"/>
    </source>
</evidence>
<evidence type="ECO:0000259" key="8">
    <source>
        <dbReference type="Pfam" id="PF06814"/>
    </source>
</evidence>
<feature type="region of interest" description="Disordered" evidence="6">
    <location>
        <begin position="104"/>
        <end position="127"/>
    </location>
</feature>
<dbReference type="GO" id="GO:0005794">
    <property type="term" value="C:Golgi apparatus"/>
    <property type="evidence" value="ECO:0007669"/>
    <property type="project" value="TreeGrafter"/>
</dbReference>
<evidence type="ECO:0000256" key="2">
    <source>
        <dbReference type="ARBA" id="ARBA00022692"/>
    </source>
</evidence>
<proteinExistence type="predicted"/>
<dbReference type="InterPro" id="IPR053937">
    <property type="entry name" value="GOST_TM"/>
</dbReference>
<dbReference type="GO" id="GO:0016020">
    <property type="term" value="C:membrane"/>
    <property type="evidence" value="ECO:0007669"/>
    <property type="project" value="UniProtKB-SubCell"/>
</dbReference>
<gene>
    <name evidence="9" type="ORF">Gorai_005439</name>
</gene>
<name>A0A7J8QCC8_GOSRA</name>
<keyword evidence="4 7" id="KW-1133">Transmembrane helix</keyword>
<feature type="non-terminal residue" evidence="9">
    <location>
        <position position="1"/>
    </location>
</feature>
<dbReference type="Pfam" id="PF06814">
    <property type="entry name" value="GOST_TM"/>
    <property type="match status" value="1"/>
</dbReference>
<feature type="transmembrane region" description="Helical" evidence="7">
    <location>
        <begin position="39"/>
        <end position="63"/>
    </location>
</feature>
<dbReference type="InterPro" id="IPR009637">
    <property type="entry name" value="GPR107/GPR108-like"/>
</dbReference>
<keyword evidence="2 7" id="KW-0812">Transmembrane</keyword>
<protein>
    <recommendedName>
        <fullName evidence="8">GOST seven transmembrane domain-containing protein</fullName>
    </recommendedName>
</protein>
<dbReference type="PANTHER" id="PTHR21229">
    <property type="entry name" value="LUNG SEVEN TRANSMEMBRANE RECEPTOR"/>
    <property type="match status" value="1"/>
</dbReference>
<feature type="transmembrane region" description="Helical" evidence="7">
    <location>
        <begin position="7"/>
        <end position="27"/>
    </location>
</feature>
<evidence type="ECO:0000313" key="10">
    <source>
        <dbReference type="Proteomes" id="UP000593578"/>
    </source>
</evidence>
<comment type="subcellular location">
    <subcellularLocation>
        <location evidence="1">Membrane</location>
        <topology evidence="1">Multi-pass membrane protein</topology>
    </subcellularLocation>
</comment>
<comment type="caution">
    <text evidence="9">The sequence shown here is derived from an EMBL/GenBank/DDBJ whole genome shotgun (WGS) entry which is preliminary data.</text>
</comment>
<dbReference type="EMBL" id="JABEZZ010000011">
    <property type="protein sequence ID" value="MBA0599207.1"/>
    <property type="molecule type" value="Genomic_DNA"/>
</dbReference>
<dbReference type="PANTHER" id="PTHR21229:SF15">
    <property type="entry name" value="LUNG SEVEN TRANSMEMBRANE RECEPTOR FAMILY PROTEIN"/>
    <property type="match status" value="1"/>
</dbReference>
<evidence type="ECO:0000256" key="4">
    <source>
        <dbReference type="ARBA" id="ARBA00022989"/>
    </source>
</evidence>
<evidence type="ECO:0000256" key="1">
    <source>
        <dbReference type="ARBA" id="ARBA00004141"/>
    </source>
</evidence>
<dbReference type="AlphaFoldDB" id="A0A7J8QCC8"/>
<keyword evidence="5 7" id="KW-0472">Membrane</keyword>
<organism evidence="9 10">
    <name type="scientific">Gossypium raimondii</name>
    <name type="common">Peruvian cotton</name>
    <name type="synonym">Gossypium klotzschianum subsp. raimondii</name>
    <dbReference type="NCBI Taxonomy" id="29730"/>
    <lineage>
        <taxon>Eukaryota</taxon>
        <taxon>Viridiplantae</taxon>
        <taxon>Streptophyta</taxon>
        <taxon>Embryophyta</taxon>
        <taxon>Tracheophyta</taxon>
        <taxon>Spermatophyta</taxon>
        <taxon>Magnoliopsida</taxon>
        <taxon>eudicotyledons</taxon>
        <taxon>Gunneridae</taxon>
        <taxon>Pentapetalae</taxon>
        <taxon>rosids</taxon>
        <taxon>malvids</taxon>
        <taxon>Malvales</taxon>
        <taxon>Malvaceae</taxon>
        <taxon>Malvoideae</taxon>
        <taxon>Gossypium</taxon>
    </lineage>
</organism>
<evidence type="ECO:0000256" key="6">
    <source>
        <dbReference type="SAM" id="MobiDB-lite"/>
    </source>
</evidence>
<evidence type="ECO:0000256" key="3">
    <source>
        <dbReference type="ARBA" id="ARBA00022729"/>
    </source>
</evidence>
<accession>A0A7J8QCC8</accession>